<dbReference type="PANTHER" id="PTHR30265">
    <property type="entry name" value="RHO-INTERACTING TRANSCRIPTION TERMINATION FACTOR NUSG"/>
    <property type="match status" value="1"/>
</dbReference>
<keyword evidence="1" id="KW-0889">Transcription antitermination</keyword>
<name>A0ABU0H6N9_9HYPH</name>
<sequence length="208" mass="22938">MSAQTTNPAGRWFVCALGFGATRKAPLRGGEPSEHETVVELSMAEAGFTSYVPRMKHRFRNPRSRKIVERKRILFTGYVFVAEPRGGMDWLRLRACDGIGKPLQMDGWVLTCPNGYVEKMQDAQAAGRFDRDDIVTDAESGRAKRHLARHRFAVGTPVRAKDGPFAGFSGLVEDVVGQGLIKVAIEIFGRATPVEFADNQLEALRSAS</sequence>
<organism evidence="4 5">
    <name type="scientific">Kaistia dalseonensis</name>
    <dbReference type="NCBI Taxonomy" id="410840"/>
    <lineage>
        <taxon>Bacteria</taxon>
        <taxon>Pseudomonadati</taxon>
        <taxon>Pseudomonadota</taxon>
        <taxon>Alphaproteobacteria</taxon>
        <taxon>Hyphomicrobiales</taxon>
        <taxon>Kaistiaceae</taxon>
        <taxon>Kaistia</taxon>
    </lineage>
</organism>
<proteinExistence type="predicted"/>
<dbReference type="InterPro" id="IPR043425">
    <property type="entry name" value="NusG-like"/>
</dbReference>
<dbReference type="InterPro" id="IPR008991">
    <property type="entry name" value="Translation_prot_SH3-like_sf"/>
</dbReference>
<evidence type="ECO:0000313" key="4">
    <source>
        <dbReference type="EMBL" id="MDQ0437977.1"/>
    </source>
</evidence>
<evidence type="ECO:0000256" key="1">
    <source>
        <dbReference type="ARBA" id="ARBA00022814"/>
    </source>
</evidence>
<comment type="caution">
    <text evidence="4">The sequence shown here is derived from an EMBL/GenBank/DDBJ whole genome shotgun (WGS) entry which is preliminary data.</text>
</comment>
<evidence type="ECO:0000256" key="3">
    <source>
        <dbReference type="ARBA" id="ARBA00023163"/>
    </source>
</evidence>
<dbReference type="SUPFAM" id="SSF50104">
    <property type="entry name" value="Translation proteins SH3-like domain"/>
    <property type="match status" value="1"/>
</dbReference>
<keyword evidence="2" id="KW-0805">Transcription regulation</keyword>
<dbReference type="SUPFAM" id="SSF82679">
    <property type="entry name" value="N-utilization substance G protein NusG, N-terminal domain"/>
    <property type="match status" value="1"/>
</dbReference>
<gene>
    <name evidence="4" type="ORF">QO014_002369</name>
</gene>
<accession>A0ABU0H6N9</accession>
<dbReference type="CDD" id="cd06091">
    <property type="entry name" value="KOW_NusG"/>
    <property type="match status" value="1"/>
</dbReference>
<dbReference type="InterPro" id="IPR001062">
    <property type="entry name" value="Transcrpt_antiterm_NusG"/>
</dbReference>
<dbReference type="PANTHER" id="PTHR30265:SF4">
    <property type="entry name" value="KOW MOTIF FAMILY PROTEIN, EXPRESSED"/>
    <property type="match status" value="1"/>
</dbReference>
<dbReference type="RefSeq" id="WP_266348901.1">
    <property type="nucleotide sequence ID" value="NZ_JAPKNG010000003.1"/>
</dbReference>
<reference evidence="4 5" key="1">
    <citation type="submission" date="2023-07" db="EMBL/GenBank/DDBJ databases">
        <title>Genomic Encyclopedia of Type Strains, Phase IV (KMG-IV): sequencing the most valuable type-strain genomes for metagenomic binning, comparative biology and taxonomic classification.</title>
        <authorList>
            <person name="Goeker M."/>
        </authorList>
    </citation>
    <scope>NUCLEOTIDE SEQUENCE [LARGE SCALE GENOMIC DNA]</scope>
    <source>
        <strain evidence="4 5">B6-8</strain>
    </source>
</reference>
<dbReference type="Gene3D" id="3.30.70.940">
    <property type="entry name" value="NusG, N-terminal domain"/>
    <property type="match status" value="1"/>
</dbReference>
<keyword evidence="5" id="KW-1185">Reference proteome</keyword>
<dbReference type="PRINTS" id="PR00338">
    <property type="entry name" value="NUSGTNSCPFCT"/>
</dbReference>
<dbReference type="EMBL" id="JAUSVO010000003">
    <property type="protein sequence ID" value="MDQ0437977.1"/>
    <property type="molecule type" value="Genomic_DNA"/>
</dbReference>
<dbReference type="Proteomes" id="UP001241603">
    <property type="component" value="Unassembled WGS sequence"/>
</dbReference>
<evidence type="ECO:0000313" key="5">
    <source>
        <dbReference type="Proteomes" id="UP001241603"/>
    </source>
</evidence>
<dbReference type="InterPro" id="IPR036735">
    <property type="entry name" value="NGN_dom_sf"/>
</dbReference>
<keyword evidence="3" id="KW-0804">Transcription</keyword>
<evidence type="ECO:0000256" key="2">
    <source>
        <dbReference type="ARBA" id="ARBA00023015"/>
    </source>
</evidence>
<protein>
    <submittedName>
        <fullName evidence="4">Transcription antitermination factor NusG</fullName>
    </submittedName>
</protein>